<dbReference type="InterPro" id="IPR048627">
    <property type="entry name" value="Sec10_HB"/>
</dbReference>
<reference evidence="3" key="2">
    <citation type="journal article" date="2020" name="Nat. Commun.">
        <title>Large-scale genome sequencing of mycorrhizal fungi provides insights into the early evolution of symbiotic traits.</title>
        <authorList>
            <person name="Miyauchi S."/>
            <person name="Kiss E."/>
            <person name="Kuo A."/>
            <person name="Drula E."/>
            <person name="Kohler A."/>
            <person name="Sanchez-Garcia M."/>
            <person name="Morin E."/>
            <person name="Andreopoulos B."/>
            <person name="Barry K.W."/>
            <person name="Bonito G."/>
            <person name="Buee M."/>
            <person name="Carver A."/>
            <person name="Chen C."/>
            <person name="Cichocki N."/>
            <person name="Clum A."/>
            <person name="Culley D."/>
            <person name="Crous P.W."/>
            <person name="Fauchery L."/>
            <person name="Girlanda M."/>
            <person name="Hayes R.D."/>
            <person name="Keri Z."/>
            <person name="LaButti K."/>
            <person name="Lipzen A."/>
            <person name="Lombard V."/>
            <person name="Magnuson J."/>
            <person name="Maillard F."/>
            <person name="Murat C."/>
            <person name="Nolan M."/>
            <person name="Ohm R.A."/>
            <person name="Pangilinan J."/>
            <person name="Pereira M.F."/>
            <person name="Perotto S."/>
            <person name="Peter M."/>
            <person name="Pfister S."/>
            <person name="Riley R."/>
            <person name="Sitrit Y."/>
            <person name="Stielow J.B."/>
            <person name="Szollosi G."/>
            <person name="Zifcakova L."/>
            <person name="Stursova M."/>
            <person name="Spatafora J.W."/>
            <person name="Tedersoo L."/>
            <person name="Vaario L.M."/>
            <person name="Yamada A."/>
            <person name="Yan M."/>
            <person name="Wang P."/>
            <person name="Xu J."/>
            <person name="Bruns T."/>
            <person name="Baldrian P."/>
            <person name="Vilgalys R."/>
            <person name="Dunand C."/>
            <person name="Henrissat B."/>
            <person name="Grigoriev I.V."/>
            <person name="Hibbett D."/>
            <person name="Nagy L.G."/>
            <person name="Martin F.M."/>
        </authorList>
    </citation>
    <scope>NUCLEOTIDE SEQUENCE</scope>
    <source>
        <strain evidence="3">Prilba</strain>
    </source>
</reference>
<keyword evidence="4" id="KW-1185">Reference proteome</keyword>
<comment type="caution">
    <text evidence="3">The sequence shown here is derived from an EMBL/GenBank/DDBJ whole genome shotgun (WGS) entry which is preliminary data.</text>
</comment>
<dbReference type="PROSITE" id="PS50181">
    <property type="entry name" value="FBOX"/>
    <property type="match status" value="1"/>
</dbReference>
<dbReference type="GO" id="GO:0006887">
    <property type="term" value="P:exocytosis"/>
    <property type="evidence" value="ECO:0007669"/>
    <property type="project" value="TreeGrafter"/>
</dbReference>
<dbReference type="SUPFAM" id="SSF81383">
    <property type="entry name" value="F-box domain"/>
    <property type="match status" value="1"/>
</dbReference>
<feature type="compositionally biased region" description="Polar residues" evidence="1">
    <location>
        <begin position="17"/>
        <end position="30"/>
    </location>
</feature>
<feature type="domain" description="F-box" evidence="2">
    <location>
        <begin position="30"/>
        <end position="76"/>
    </location>
</feature>
<dbReference type="Pfam" id="PF07393">
    <property type="entry name" value="Sec10_HB"/>
    <property type="match status" value="1"/>
</dbReference>
<evidence type="ECO:0000313" key="3">
    <source>
        <dbReference type="EMBL" id="KAF8465851.1"/>
    </source>
</evidence>
<evidence type="ECO:0000256" key="1">
    <source>
        <dbReference type="SAM" id="MobiDB-lite"/>
    </source>
</evidence>
<sequence length="938" mass="103324">MDKFKALEPVKLHHESSSGLQRFTPRSSPTPRIGNLPSSLHLAILQFIPVPDVPAYARTNRALARLAASEELWEHHYALLGIDRYGFGPVLDELENRAQKEVSEQPPTLTVDVADDDFGDFASGSDTFGLGFGGSTKSGLSTSPAEVGNFSGGSTVMQGTNVLGATSFRSLYIRAHKLLRNLAPALLEPPHQILSSLFPPPTASAPSLTLLHRSKTLRLLHRFHSLLAPLRSSPSLLSALRAASDRFDATLLSAFDVADGRADEAGMREAAEASWEIWDPHEIGSGAVAEWEMGRVWGEKREIFYVTSSHKPLDNFTARGTLNFDPMDAFMGFVLDALREHGSRAVRVFPPAAGVLVSFADRIATEVVSEYVTPLLTHARSLANGALFLKATAACFRETWRIVDTLLELASQRNPPSAEEEVSKAQAEDVVYRMFEPNMDEYLDEEIDSLKQTFEQTCRDWEKKTSLHPDAPSLPTAEQPTFLASSSPAHLKSNVLSTFTNLLLIPVSIVPRTVETVSGAAVHGIAMLDPRRWGGAGQENGTGMKEGYTKGTDSANVVLWEDEDHPDATSEQGDDTATPATTSSSPQPQRLHSYDNLQLLLSLDVTLELIHAARESLKRLEIFAHYPGTYGVRVRETIEEVAGDLLGVLGERHVRSGFEAAITQMRAYQPPALSDSASDTEKPAPASTSVAPLVQFFELVHIGDMIQSIVQVYFNKELAPHVDLTDFLNPVVREKKRFENLLDDSVAKGLNAGIEVLMNQVDHIITALTPPRTYYPPEEAPLLLGPSKGCTEAIKCLDEHIRLLQGNVNREVLEVFEGEVGVRLIGILQKQIKRQIISLNGGFQVIADLNAYHTFISSLKIPSLTSDFANLKMLGHVFIVEDAKDLAQIVRDVTRYGGAYRPEDVYEFIQRRSDWKKIEKVVDKAMYNLNLREDCVIA</sequence>
<dbReference type="OrthoDB" id="5554140at2759"/>
<feature type="region of interest" description="Disordered" evidence="1">
    <location>
        <begin position="565"/>
        <end position="591"/>
    </location>
</feature>
<feature type="region of interest" description="Disordered" evidence="1">
    <location>
        <begin position="1"/>
        <end position="31"/>
    </location>
</feature>
<gene>
    <name evidence="3" type="ORF">DFH94DRAFT_350671</name>
</gene>
<protein>
    <submittedName>
        <fullName evidence="3">Exocyst complex component Sec10-like protein</fullName>
    </submittedName>
</protein>
<dbReference type="InterPro" id="IPR009976">
    <property type="entry name" value="Sec10-like"/>
</dbReference>
<proteinExistence type="predicted"/>
<dbReference type="AlphaFoldDB" id="A0A9P5JWK8"/>
<dbReference type="GO" id="GO:0000145">
    <property type="term" value="C:exocyst"/>
    <property type="evidence" value="ECO:0007669"/>
    <property type="project" value="TreeGrafter"/>
</dbReference>
<dbReference type="InterPro" id="IPR036047">
    <property type="entry name" value="F-box-like_dom_sf"/>
</dbReference>
<evidence type="ECO:0000259" key="2">
    <source>
        <dbReference type="PROSITE" id="PS50181"/>
    </source>
</evidence>
<accession>A0A9P5JWK8</accession>
<dbReference type="EMBL" id="WHVB01000044">
    <property type="protein sequence ID" value="KAF8465851.1"/>
    <property type="molecule type" value="Genomic_DNA"/>
</dbReference>
<feature type="compositionally biased region" description="Basic and acidic residues" evidence="1">
    <location>
        <begin position="1"/>
        <end position="16"/>
    </location>
</feature>
<dbReference type="PANTHER" id="PTHR12100">
    <property type="entry name" value="SEC10"/>
    <property type="match status" value="1"/>
</dbReference>
<reference evidence="3" key="1">
    <citation type="submission" date="2019-10" db="EMBL/GenBank/DDBJ databases">
        <authorList>
            <consortium name="DOE Joint Genome Institute"/>
            <person name="Kuo A."/>
            <person name="Miyauchi S."/>
            <person name="Kiss E."/>
            <person name="Drula E."/>
            <person name="Kohler A."/>
            <person name="Sanchez-Garcia M."/>
            <person name="Andreopoulos B."/>
            <person name="Barry K.W."/>
            <person name="Bonito G."/>
            <person name="Buee M."/>
            <person name="Carver A."/>
            <person name="Chen C."/>
            <person name="Cichocki N."/>
            <person name="Clum A."/>
            <person name="Culley D."/>
            <person name="Crous P.W."/>
            <person name="Fauchery L."/>
            <person name="Girlanda M."/>
            <person name="Hayes R."/>
            <person name="Keri Z."/>
            <person name="LaButti K."/>
            <person name="Lipzen A."/>
            <person name="Lombard V."/>
            <person name="Magnuson J."/>
            <person name="Maillard F."/>
            <person name="Morin E."/>
            <person name="Murat C."/>
            <person name="Nolan M."/>
            <person name="Ohm R."/>
            <person name="Pangilinan J."/>
            <person name="Pereira M."/>
            <person name="Perotto S."/>
            <person name="Peter M."/>
            <person name="Riley R."/>
            <person name="Sitrit Y."/>
            <person name="Stielow B."/>
            <person name="Szollosi G."/>
            <person name="Zifcakova L."/>
            <person name="Stursova M."/>
            <person name="Spatafora J.W."/>
            <person name="Tedersoo L."/>
            <person name="Vaario L.-M."/>
            <person name="Yamada A."/>
            <person name="Yan M."/>
            <person name="Wang P."/>
            <person name="Xu J."/>
            <person name="Bruns T."/>
            <person name="Baldrian P."/>
            <person name="Vilgalys R."/>
            <person name="Henrissat B."/>
            <person name="Grigoriev I.V."/>
            <person name="Hibbett D."/>
            <person name="Nagy L.G."/>
            <person name="Martin F.M."/>
        </authorList>
    </citation>
    <scope>NUCLEOTIDE SEQUENCE</scope>
    <source>
        <strain evidence="3">Prilba</strain>
    </source>
</reference>
<dbReference type="PANTHER" id="PTHR12100:SF1">
    <property type="entry name" value="RECYCLIN-1"/>
    <property type="match status" value="1"/>
</dbReference>
<dbReference type="InterPro" id="IPR001810">
    <property type="entry name" value="F-box_dom"/>
</dbReference>
<dbReference type="Proteomes" id="UP000759537">
    <property type="component" value="Unassembled WGS sequence"/>
</dbReference>
<feature type="compositionally biased region" description="Low complexity" evidence="1">
    <location>
        <begin position="576"/>
        <end position="589"/>
    </location>
</feature>
<evidence type="ECO:0000313" key="4">
    <source>
        <dbReference type="Proteomes" id="UP000759537"/>
    </source>
</evidence>
<dbReference type="GO" id="GO:0006893">
    <property type="term" value="P:Golgi to plasma membrane transport"/>
    <property type="evidence" value="ECO:0007669"/>
    <property type="project" value="TreeGrafter"/>
</dbReference>
<feature type="region of interest" description="Disordered" evidence="1">
    <location>
        <begin position="531"/>
        <end position="550"/>
    </location>
</feature>
<organism evidence="3 4">
    <name type="scientific">Russula ochroleuca</name>
    <dbReference type="NCBI Taxonomy" id="152965"/>
    <lineage>
        <taxon>Eukaryota</taxon>
        <taxon>Fungi</taxon>
        <taxon>Dikarya</taxon>
        <taxon>Basidiomycota</taxon>
        <taxon>Agaricomycotina</taxon>
        <taxon>Agaricomycetes</taxon>
        <taxon>Russulales</taxon>
        <taxon>Russulaceae</taxon>
        <taxon>Russula</taxon>
    </lineage>
</organism>
<name>A0A9P5JWK8_9AGAM</name>